<dbReference type="Pfam" id="PF21006">
    <property type="entry name" value="NHase_beta_N"/>
    <property type="match status" value="1"/>
</dbReference>
<evidence type="ECO:0000259" key="1">
    <source>
        <dbReference type="Pfam" id="PF21006"/>
    </source>
</evidence>
<dbReference type="EMBL" id="JANTHZ010000004">
    <property type="protein sequence ID" value="MCS0495831.1"/>
    <property type="molecule type" value="Genomic_DNA"/>
</dbReference>
<keyword evidence="3" id="KW-1185">Reference proteome</keyword>
<dbReference type="InterPro" id="IPR023808">
    <property type="entry name" value="Nitrile_Hydratase_acc_put"/>
</dbReference>
<dbReference type="InterPro" id="IPR008990">
    <property type="entry name" value="Elect_transpt_acc-like_dom_sf"/>
</dbReference>
<comment type="caution">
    <text evidence="2">The sequence shown here is derived from an EMBL/GenBank/DDBJ whole genome shotgun (WGS) entry which is preliminary data.</text>
</comment>
<dbReference type="InterPro" id="IPR042262">
    <property type="entry name" value="CN_hydtase_beta_C"/>
</dbReference>
<evidence type="ECO:0000313" key="3">
    <source>
        <dbReference type="Proteomes" id="UP001151088"/>
    </source>
</evidence>
<accession>A0A9X2T4A9</accession>
<dbReference type="Gene3D" id="1.10.472.20">
    <property type="entry name" value="Nitrile hydratase, beta subunit"/>
    <property type="match status" value="1"/>
</dbReference>
<protein>
    <submittedName>
        <fullName evidence="2">Nitrile hydratase accessory protein</fullName>
    </submittedName>
</protein>
<dbReference type="SUPFAM" id="SSF50090">
    <property type="entry name" value="Electron transport accessory proteins"/>
    <property type="match status" value="1"/>
</dbReference>
<evidence type="ECO:0000313" key="2">
    <source>
        <dbReference type="EMBL" id="MCS0495831.1"/>
    </source>
</evidence>
<feature type="domain" description="Nitrile hydratase beta subunit-like N-terminal" evidence="1">
    <location>
        <begin position="9"/>
        <end position="86"/>
    </location>
</feature>
<organism evidence="2 3">
    <name type="scientific">Ancylobacter mangrovi</name>
    <dbReference type="NCBI Taxonomy" id="2972472"/>
    <lineage>
        <taxon>Bacteria</taxon>
        <taxon>Pseudomonadati</taxon>
        <taxon>Pseudomonadota</taxon>
        <taxon>Alphaproteobacteria</taxon>
        <taxon>Hyphomicrobiales</taxon>
        <taxon>Xanthobacteraceae</taxon>
        <taxon>Ancylobacter</taxon>
    </lineage>
</organism>
<dbReference type="AlphaFoldDB" id="A0A9X2T4A9"/>
<sequence length="108" mass="12368">MALPELDAPEAFAAPWEAQIFAMVVELHKSGMFEWRDFADRLSREIHAHPDEAYYHCWARAALDLLMEMGLVDEAELLAQSLAVIRYRAQDHHHVARTTPITVVSGRR</sequence>
<reference evidence="2" key="1">
    <citation type="submission" date="2022-08" db="EMBL/GenBank/DDBJ databases">
        <authorList>
            <person name="Li F."/>
        </authorList>
    </citation>
    <scope>NUCLEOTIDE SEQUENCE</scope>
    <source>
        <strain evidence="2">MQZ15Z-1</strain>
    </source>
</reference>
<dbReference type="InterPro" id="IPR049054">
    <property type="entry name" value="CN_hydtase_beta-like_N"/>
</dbReference>
<proteinExistence type="predicted"/>
<dbReference type="NCBIfam" id="TIGR03889">
    <property type="entry name" value="nitrile_acc"/>
    <property type="match status" value="1"/>
</dbReference>
<name>A0A9X2T4A9_9HYPH</name>
<dbReference type="Proteomes" id="UP001151088">
    <property type="component" value="Unassembled WGS sequence"/>
</dbReference>
<dbReference type="RefSeq" id="WP_258732986.1">
    <property type="nucleotide sequence ID" value="NZ_JANTHZ010000004.1"/>
</dbReference>
<gene>
    <name evidence="2" type="ORF">NVS89_12025</name>
</gene>